<comment type="catalytic activity">
    <reaction evidence="5">
        <text>DIMBOA + UDP-alpha-D-glucose = DIMBOA beta-D-glucoside + UDP + H(+)</text>
        <dbReference type="Rhea" id="RHEA:15541"/>
        <dbReference type="ChEBI" id="CHEBI:15378"/>
        <dbReference type="ChEBI" id="CHEBI:18048"/>
        <dbReference type="ChEBI" id="CHEBI:37573"/>
        <dbReference type="ChEBI" id="CHEBI:58223"/>
        <dbReference type="ChEBI" id="CHEBI:58885"/>
        <dbReference type="EC" id="2.4.1.202"/>
    </reaction>
</comment>
<organism evidence="8 9">
    <name type="scientific">Rhynchospora breviuscula</name>
    <dbReference type="NCBI Taxonomy" id="2022672"/>
    <lineage>
        <taxon>Eukaryota</taxon>
        <taxon>Viridiplantae</taxon>
        <taxon>Streptophyta</taxon>
        <taxon>Embryophyta</taxon>
        <taxon>Tracheophyta</taxon>
        <taxon>Spermatophyta</taxon>
        <taxon>Magnoliopsida</taxon>
        <taxon>Liliopsida</taxon>
        <taxon>Poales</taxon>
        <taxon>Cyperaceae</taxon>
        <taxon>Cyperoideae</taxon>
        <taxon>Rhynchosporeae</taxon>
        <taxon>Rhynchospora</taxon>
    </lineage>
</organism>
<dbReference type="EC" id="2.4.1.202" evidence="7"/>
<evidence type="ECO:0000313" key="9">
    <source>
        <dbReference type="Proteomes" id="UP001151287"/>
    </source>
</evidence>
<dbReference type="EMBL" id="JAMQYH010000005">
    <property type="protein sequence ID" value="KAJ1688556.1"/>
    <property type="molecule type" value="Genomic_DNA"/>
</dbReference>
<dbReference type="AlphaFoldDB" id="A0A9Q0HJI3"/>
<comment type="caution">
    <text evidence="8">The sequence shown here is derived from an EMBL/GenBank/DDBJ whole genome shotgun (WGS) entry which is preliminary data.</text>
</comment>
<evidence type="ECO:0000313" key="8">
    <source>
        <dbReference type="EMBL" id="KAJ1688556.1"/>
    </source>
</evidence>
<dbReference type="Pfam" id="PF00201">
    <property type="entry name" value="UDPGT"/>
    <property type="match status" value="1"/>
</dbReference>
<evidence type="ECO:0000256" key="3">
    <source>
        <dbReference type="ARBA" id="ARBA00022679"/>
    </source>
</evidence>
<keyword evidence="9" id="KW-1185">Reference proteome</keyword>
<protein>
    <recommendedName>
        <fullName evidence="7">2,4-dihydroxy-7-methoxy-2H-1,4-benzoxazin-3(4H)-one 2-D-glucosyltransferase</fullName>
        <ecNumber evidence="7">2.4.1.202</ecNumber>
    </recommendedName>
</protein>
<dbReference type="PANTHER" id="PTHR11926">
    <property type="entry name" value="GLUCOSYL/GLUCURONOSYL TRANSFERASES"/>
    <property type="match status" value="1"/>
</dbReference>
<evidence type="ECO:0000256" key="2">
    <source>
        <dbReference type="ARBA" id="ARBA00022676"/>
    </source>
</evidence>
<dbReference type="GO" id="GO:0047254">
    <property type="term" value="F:2,4-dihydroxy-7-methoxy-2H-1,4-benzoxazin-3(4H)-one 2-D-glucosyltransferase activity"/>
    <property type="evidence" value="ECO:0007669"/>
    <property type="project" value="UniProtKB-EC"/>
</dbReference>
<dbReference type="GO" id="GO:0080044">
    <property type="term" value="F:quercetin 7-O-glucosyltransferase activity"/>
    <property type="evidence" value="ECO:0007669"/>
    <property type="project" value="TreeGrafter"/>
</dbReference>
<dbReference type="Proteomes" id="UP001151287">
    <property type="component" value="Unassembled WGS sequence"/>
</dbReference>
<name>A0A9Q0HJI3_9POAL</name>
<evidence type="ECO:0000256" key="1">
    <source>
        <dbReference type="ARBA" id="ARBA00009995"/>
    </source>
</evidence>
<accession>A0A9Q0HJI3</accession>
<keyword evidence="2" id="KW-0328">Glycosyltransferase</keyword>
<evidence type="ECO:0000256" key="4">
    <source>
        <dbReference type="ARBA" id="ARBA00051876"/>
    </source>
</evidence>
<keyword evidence="3" id="KW-0808">Transferase</keyword>
<dbReference type="Gene3D" id="3.40.50.2000">
    <property type="entry name" value="Glycogen Phosphorylase B"/>
    <property type="match status" value="2"/>
</dbReference>
<dbReference type="OrthoDB" id="5835829at2759"/>
<evidence type="ECO:0000256" key="6">
    <source>
        <dbReference type="ARBA" id="ARBA00058304"/>
    </source>
</evidence>
<gene>
    <name evidence="8" type="ORF">LUZ63_019946</name>
</gene>
<evidence type="ECO:0000256" key="5">
    <source>
        <dbReference type="ARBA" id="ARBA00052327"/>
    </source>
</evidence>
<dbReference type="FunFam" id="3.40.50.2000:FF:000120">
    <property type="entry name" value="UDP-glycosyltransferase 76C1"/>
    <property type="match status" value="1"/>
</dbReference>
<dbReference type="CDD" id="cd03784">
    <property type="entry name" value="GT1_Gtf-like"/>
    <property type="match status" value="1"/>
</dbReference>
<proteinExistence type="inferred from homology"/>
<dbReference type="PANTHER" id="PTHR11926:SF1494">
    <property type="entry name" value="FLAVONOL 3-O-GLUCOSYLTRANSFERASE UGT76E12-RELATED"/>
    <property type="match status" value="1"/>
</dbReference>
<dbReference type="FunFam" id="3.40.50.2000:FF:000040">
    <property type="entry name" value="UDP-glycosyltransferase 76C1"/>
    <property type="match status" value="1"/>
</dbReference>
<comment type="catalytic activity">
    <reaction evidence="4">
        <text>DIBOA + UDP-alpha-D-glucose = DIBOA beta-D-glucoside + UDP + H(+)</text>
        <dbReference type="Rhea" id="RHEA:33955"/>
        <dbReference type="ChEBI" id="CHEBI:15378"/>
        <dbReference type="ChEBI" id="CHEBI:58223"/>
        <dbReference type="ChEBI" id="CHEBI:58885"/>
        <dbReference type="ChEBI" id="CHEBI:63558"/>
        <dbReference type="ChEBI" id="CHEBI:63670"/>
        <dbReference type="EC" id="2.4.1.202"/>
    </reaction>
</comment>
<comment type="function">
    <text evidence="6">Glucosyltransferase involved in the last step of benzoxazinoid glucoside biosynthesis. Catalyzes the glucosylation of hydroxamic acids utilizing UDP-glucose as glucose doner, reducing the toxicity of these natural insecticides for storage. Can use DIMBOA and DIBOA as substrates, HMBOA (2-hydroxy-7-methoxy-2H-1,4-benzoxazin-3(4H)-one) and HBOA (2-hydroxy-2H-1,4-benzoxazin-3(4H)-one) with a lower efficiency, but not indole acetic acid or quercitin.</text>
</comment>
<reference evidence="8" key="1">
    <citation type="journal article" date="2022" name="Cell">
        <title>Repeat-based holocentromeres influence genome architecture and karyotype evolution.</title>
        <authorList>
            <person name="Hofstatter P.G."/>
            <person name="Thangavel G."/>
            <person name="Lux T."/>
            <person name="Neumann P."/>
            <person name="Vondrak T."/>
            <person name="Novak P."/>
            <person name="Zhang M."/>
            <person name="Costa L."/>
            <person name="Castellani M."/>
            <person name="Scott A."/>
            <person name="Toegelov H."/>
            <person name="Fuchs J."/>
            <person name="Mata-Sucre Y."/>
            <person name="Dias Y."/>
            <person name="Vanzela A.L.L."/>
            <person name="Huettel B."/>
            <person name="Almeida C.C.S."/>
            <person name="Simkova H."/>
            <person name="Souza G."/>
            <person name="Pedrosa-Harand A."/>
            <person name="Macas J."/>
            <person name="Mayer K.F.X."/>
            <person name="Houben A."/>
            <person name="Marques A."/>
        </authorList>
    </citation>
    <scope>NUCLEOTIDE SEQUENCE</scope>
    <source>
        <tissue evidence="8">Leaves</tissue>
    </source>
</reference>
<comment type="similarity">
    <text evidence="1">Belongs to the UDP-glycosyltransferase family.</text>
</comment>
<sequence>MKNQRRRRQVLLFPFPFQGHINPMLALASMLHSRGSPITIFHTHYNSGAIDRSSKHPSYRFIEIPDQVSNLRSSSQDHVLSLIRLLNDNCTVPFHRHLAQVLSDTDDDTVTDCRPCLVLDMHWYKMNPVAKFLGVPTLVLRTGSAASLNGFIALPALYRKGILPSRAQVAEWEMEAAVEELPPLKVKDMIAVGNDREQLLCFVALDAENVRTSAGIIINTSDTLESAELEKLRSDLSLPVFAVGPLHKFATPPEATNSSSLWPVQVRQDEDRMCMEWLDCQDPRSVLYVSFGSLASMGRSDFTEMACGLANSGRPFLWVIRQGSVKGQHLDSALPDGLFGNGTMRSGIGKIVEWAPQRDVLAHRAVGGFWTHCGWNSTLEALTEGVPMICTPFFSDQMGNTRYMADVWKVGVELRVPLERGRVEGAIRRMLTTGDGESMRARAEELQRLLANANEEGGSSCQAADDLLSFLSSI</sequence>
<dbReference type="SUPFAM" id="SSF53756">
    <property type="entry name" value="UDP-Glycosyltransferase/glycogen phosphorylase"/>
    <property type="match status" value="1"/>
</dbReference>
<evidence type="ECO:0000256" key="7">
    <source>
        <dbReference type="ARBA" id="ARBA00066799"/>
    </source>
</evidence>
<dbReference type="GO" id="GO:0080043">
    <property type="term" value="F:quercetin 3-O-glucosyltransferase activity"/>
    <property type="evidence" value="ECO:0007669"/>
    <property type="project" value="TreeGrafter"/>
</dbReference>
<dbReference type="InterPro" id="IPR002213">
    <property type="entry name" value="UDP_glucos_trans"/>
</dbReference>